<dbReference type="RefSeq" id="WP_324766603.1">
    <property type="nucleotide sequence ID" value="NZ_BAAATS010000023.1"/>
</dbReference>
<gene>
    <name evidence="6" type="ORF">OKJ48_05055</name>
</gene>
<dbReference type="Gene3D" id="1.20.1090.10">
    <property type="entry name" value="Dehydroquinate synthase-like - alpha domain"/>
    <property type="match status" value="1"/>
</dbReference>
<feature type="domain" description="Fe-containing alcohol dehydrogenase-like C-terminal" evidence="5">
    <location>
        <begin position="168"/>
        <end position="348"/>
    </location>
</feature>
<proteinExistence type="inferred from homology"/>
<dbReference type="InterPro" id="IPR001670">
    <property type="entry name" value="ADH_Fe/GldA"/>
</dbReference>
<evidence type="ECO:0000313" key="7">
    <source>
        <dbReference type="Proteomes" id="UP001352223"/>
    </source>
</evidence>
<dbReference type="Proteomes" id="UP001352223">
    <property type="component" value="Unassembled WGS sequence"/>
</dbReference>
<evidence type="ECO:0000259" key="4">
    <source>
        <dbReference type="Pfam" id="PF00465"/>
    </source>
</evidence>
<evidence type="ECO:0000256" key="2">
    <source>
        <dbReference type="ARBA" id="ARBA00023002"/>
    </source>
</evidence>
<keyword evidence="2" id="KW-0560">Oxidoreductase</keyword>
<dbReference type="Pfam" id="PF00465">
    <property type="entry name" value="Fe-ADH"/>
    <property type="match status" value="1"/>
</dbReference>
<name>A0ABU6C4H2_9ACTN</name>
<reference evidence="6 7" key="1">
    <citation type="submission" date="2022-10" db="EMBL/GenBank/DDBJ databases">
        <authorList>
            <person name="Xie J."/>
            <person name="Shen N."/>
        </authorList>
    </citation>
    <scope>NUCLEOTIDE SEQUENCE [LARGE SCALE GENOMIC DNA]</scope>
    <source>
        <strain evidence="6 7">DSM 41681</strain>
    </source>
</reference>
<dbReference type="Pfam" id="PF25137">
    <property type="entry name" value="ADH_Fe_C"/>
    <property type="match status" value="1"/>
</dbReference>
<accession>A0ABU6C4H2</accession>
<dbReference type="InterPro" id="IPR034786">
    <property type="entry name" value="MAR"/>
</dbReference>
<evidence type="ECO:0000259" key="5">
    <source>
        <dbReference type="Pfam" id="PF25137"/>
    </source>
</evidence>
<evidence type="ECO:0000313" key="6">
    <source>
        <dbReference type="EMBL" id="MEB3959621.1"/>
    </source>
</evidence>
<dbReference type="PANTHER" id="PTHR11496:SF102">
    <property type="entry name" value="ALCOHOL DEHYDROGENASE 4"/>
    <property type="match status" value="1"/>
</dbReference>
<dbReference type="CDD" id="cd08177">
    <property type="entry name" value="MAR"/>
    <property type="match status" value="1"/>
</dbReference>
<protein>
    <submittedName>
        <fullName evidence="6">Maleylacetate reductase</fullName>
    </submittedName>
</protein>
<keyword evidence="7" id="KW-1185">Reference proteome</keyword>
<comment type="similarity">
    <text evidence="1">Belongs to the iron-containing alcohol dehydrogenase family.</text>
</comment>
<sequence>MGTKLDFAYRALPMRVRFGVGSVAMLGEELAALGLERVLVLSTPGQHDKAGKIAEALGDRAAGLHPGAQMHVPTDVVQRARAVASHLRVDGYVAVGGGSTVGLAKALALESGLPIVAVPTTYAGSEMTPVWGLTENGEKRTGRDDRVLPKSVIYDPELSSRLPSNLSITSGMNAMAHAVEALYAPDNSPIISLMAEEGVRAIAQGMPRVAAEPADEEGRTAMLYGAWLCGACLGATTMSLHHKLCHILGGTFGLPHADVHAVVLPHVVAFNTPAAPATAAALKRALDTEAPARTLYELSRSAGAATSLHELGLGEVDLDLAVELATRNPYANPRPVTPQAVRAILTAALIGSPPNDARI</sequence>
<dbReference type="PANTHER" id="PTHR11496">
    <property type="entry name" value="ALCOHOL DEHYDROGENASE"/>
    <property type="match status" value="1"/>
</dbReference>
<feature type="domain" description="Alcohol dehydrogenase iron-type/glycerol dehydrogenase GldA" evidence="4">
    <location>
        <begin position="13"/>
        <end position="156"/>
    </location>
</feature>
<dbReference type="EMBL" id="JAOZYB010000022">
    <property type="protein sequence ID" value="MEB3959621.1"/>
    <property type="molecule type" value="Genomic_DNA"/>
</dbReference>
<dbReference type="Gene3D" id="3.40.50.1970">
    <property type="match status" value="1"/>
</dbReference>
<keyword evidence="3" id="KW-0520">NAD</keyword>
<evidence type="ECO:0000256" key="3">
    <source>
        <dbReference type="ARBA" id="ARBA00023027"/>
    </source>
</evidence>
<dbReference type="InterPro" id="IPR039697">
    <property type="entry name" value="Alcohol_dehydrogenase_Fe"/>
</dbReference>
<evidence type="ECO:0000256" key="1">
    <source>
        <dbReference type="ARBA" id="ARBA00007358"/>
    </source>
</evidence>
<dbReference type="InterPro" id="IPR056798">
    <property type="entry name" value="ADH_Fe_C"/>
</dbReference>
<dbReference type="SUPFAM" id="SSF56796">
    <property type="entry name" value="Dehydroquinate synthase-like"/>
    <property type="match status" value="1"/>
</dbReference>
<organism evidence="6 7">
    <name type="scientific">Streptomyces kunmingensis</name>
    <dbReference type="NCBI Taxonomy" id="68225"/>
    <lineage>
        <taxon>Bacteria</taxon>
        <taxon>Bacillati</taxon>
        <taxon>Actinomycetota</taxon>
        <taxon>Actinomycetes</taxon>
        <taxon>Kitasatosporales</taxon>
        <taxon>Streptomycetaceae</taxon>
        <taxon>Streptomyces</taxon>
    </lineage>
</organism>
<comment type="caution">
    <text evidence="6">The sequence shown here is derived from an EMBL/GenBank/DDBJ whole genome shotgun (WGS) entry which is preliminary data.</text>
</comment>